<evidence type="ECO:0000259" key="6">
    <source>
        <dbReference type="PROSITE" id="PS51160"/>
    </source>
</evidence>
<sequence>MDEIRCRISGKVQMVMFRDFVQRKARTLGITGKVFNIDDGSVEVIAQGEKERLEKLIEHLHEGPLLAHVVRVEVEWRKPAQSFESFKIIF</sequence>
<keyword evidence="4" id="KW-0378">Hydrolase</keyword>
<feature type="active site" evidence="4">
    <location>
        <position position="36"/>
    </location>
</feature>
<organism evidence="7 8">
    <name type="scientific">Candidatus Kaiserbacteria bacterium RIFCSPHIGHO2_02_FULL_49_11</name>
    <dbReference type="NCBI Taxonomy" id="1798489"/>
    <lineage>
        <taxon>Bacteria</taxon>
        <taxon>Candidatus Kaiseribacteriota</taxon>
    </lineage>
</organism>
<feature type="domain" description="Acylphosphatase-like" evidence="6">
    <location>
        <begin position="3"/>
        <end position="90"/>
    </location>
</feature>
<comment type="caution">
    <text evidence="7">The sequence shown here is derived from an EMBL/GenBank/DDBJ whole genome shotgun (WGS) entry which is preliminary data.</text>
</comment>
<dbReference type="Proteomes" id="UP000177659">
    <property type="component" value="Unassembled WGS sequence"/>
</dbReference>
<dbReference type="PROSITE" id="PS51160">
    <property type="entry name" value="ACYLPHOSPHATASE_3"/>
    <property type="match status" value="1"/>
</dbReference>
<evidence type="ECO:0000256" key="4">
    <source>
        <dbReference type="PROSITE-ProRule" id="PRU00520"/>
    </source>
</evidence>
<dbReference type="PANTHER" id="PTHR47268">
    <property type="entry name" value="ACYLPHOSPHATASE"/>
    <property type="match status" value="1"/>
</dbReference>
<evidence type="ECO:0000313" key="7">
    <source>
        <dbReference type="EMBL" id="OGG55178.1"/>
    </source>
</evidence>
<evidence type="ECO:0000313" key="8">
    <source>
        <dbReference type="Proteomes" id="UP000177659"/>
    </source>
</evidence>
<feature type="active site" evidence="4">
    <location>
        <position position="18"/>
    </location>
</feature>
<dbReference type="InterPro" id="IPR001792">
    <property type="entry name" value="Acylphosphatase-like_dom"/>
</dbReference>
<protein>
    <recommendedName>
        <fullName evidence="2 4">acylphosphatase</fullName>
        <ecNumber evidence="2 4">3.6.1.7</ecNumber>
    </recommendedName>
</protein>
<dbReference type="EMBL" id="MFLC01000011">
    <property type="protein sequence ID" value="OGG55178.1"/>
    <property type="molecule type" value="Genomic_DNA"/>
</dbReference>
<dbReference type="AlphaFoldDB" id="A0A1F6D158"/>
<evidence type="ECO:0000256" key="5">
    <source>
        <dbReference type="RuleBase" id="RU004168"/>
    </source>
</evidence>
<dbReference type="InterPro" id="IPR036046">
    <property type="entry name" value="Acylphosphatase-like_dom_sf"/>
</dbReference>
<dbReference type="Pfam" id="PF00708">
    <property type="entry name" value="Acylphosphatase"/>
    <property type="match status" value="1"/>
</dbReference>
<name>A0A1F6D158_9BACT</name>
<evidence type="ECO:0000256" key="2">
    <source>
        <dbReference type="ARBA" id="ARBA00012150"/>
    </source>
</evidence>
<accession>A0A1F6D158</accession>
<comment type="catalytic activity">
    <reaction evidence="3 4">
        <text>an acyl phosphate + H2O = a carboxylate + phosphate + H(+)</text>
        <dbReference type="Rhea" id="RHEA:14965"/>
        <dbReference type="ChEBI" id="CHEBI:15377"/>
        <dbReference type="ChEBI" id="CHEBI:15378"/>
        <dbReference type="ChEBI" id="CHEBI:29067"/>
        <dbReference type="ChEBI" id="CHEBI:43474"/>
        <dbReference type="ChEBI" id="CHEBI:59918"/>
        <dbReference type="EC" id="3.6.1.7"/>
    </reaction>
</comment>
<dbReference type="EC" id="3.6.1.7" evidence="2 4"/>
<dbReference type="Gene3D" id="3.30.70.100">
    <property type="match status" value="1"/>
</dbReference>
<dbReference type="GO" id="GO:0003998">
    <property type="term" value="F:acylphosphatase activity"/>
    <property type="evidence" value="ECO:0007669"/>
    <property type="project" value="UniProtKB-EC"/>
</dbReference>
<reference evidence="7 8" key="1">
    <citation type="journal article" date="2016" name="Nat. Commun.">
        <title>Thousands of microbial genomes shed light on interconnected biogeochemical processes in an aquifer system.</title>
        <authorList>
            <person name="Anantharaman K."/>
            <person name="Brown C.T."/>
            <person name="Hug L.A."/>
            <person name="Sharon I."/>
            <person name="Castelle C.J."/>
            <person name="Probst A.J."/>
            <person name="Thomas B.C."/>
            <person name="Singh A."/>
            <person name="Wilkins M.J."/>
            <person name="Karaoz U."/>
            <person name="Brodie E.L."/>
            <person name="Williams K.H."/>
            <person name="Hubbard S.S."/>
            <person name="Banfield J.F."/>
        </authorList>
    </citation>
    <scope>NUCLEOTIDE SEQUENCE [LARGE SCALE GENOMIC DNA]</scope>
</reference>
<dbReference type="InterPro" id="IPR020456">
    <property type="entry name" value="Acylphosphatase"/>
</dbReference>
<evidence type="ECO:0000256" key="1">
    <source>
        <dbReference type="ARBA" id="ARBA00005614"/>
    </source>
</evidence>
<dbReference type="PANTHER" id="PTHR47268:SF4">
    <property type="entry name" value="ACYLPHOSPHATASE"/>
    <property type="match status" value="1"/>
</dbReference>
<comment type="similarity">
    <text evidence="1 5">Belongs to the acylphosphatase family.</text>
</comment>
<dbReference type="SUPFAM" id="SSF54975">
    <property type="entry name" value="Acylphosphatase/BLUF domain-like"/>
    <property type="match status" value="1"/>
</dbReference>
<proteinExistence type="inferred from homology"/>
<evidence type="ECO:0000256" key="3">
    <source>
        <dbReference type="ARBA" id="ARBA00047645"/>
    </source>
</evidence>
<gene>
    <name evidence="7" type="ORF">A3D62_00100</name>
</gene>